<dbReference type="OrthoDB" id="9802763at2"/>
<gene>
    <name evidence="3" type="primary">ccoS</name>
    <name evidence="3" type="ORF">DL796_08275</name>
</gene>
<dbReference type="AlphaFoldDB" id="A0A318D974"/>
<dbReference type="Pfam" id="PF03597">
    <property type="entry name" value="FixS"/>
    <property type="match status" value="1"/>
</dbReference>
<dbReference type="NCBIfam" id="TIGR00847">
    <property type="entry name" value="ccoS"/>
    <property type="match status" value="1"/>
</dbReference>
<dbReference type="Proteomes" id="UP000247689">
    <property type="component" value="Unassembled WGS sequence"/>
</dbReference>
<sequence>MDALYLLIPISIFLLVVAIAIFFWAVNSDQYSDLDKEAHRILFDSESSKGPTSKEPSNEEKNGDDKSSEEAASDGEKIATKKKGAQDD</sequence>
<dbReference type="RefSeq" id="WP_110201220.1">
    <property type="nucleotide sequence ID" value="NZ_QICH01000002.1"/>
</dbReference>
<evidence type="ECO:0000256" key="2">
    <source>
        <dbReference type="SAM" id="Phobius"/>
    </source>
</evidence>
<comment type="caution">
    <text evidence="3">The sequence shown here is derived from an EMBL/GenBank/DDBJ whole genome shotgun (WGS) entry which is preliminary data.</text>
</comment>
<evidence type="ECO:0000256" key="1">
    <source>
        <dbReference type="SAM" id="MobiDB-lite"/>
    </source>
</evidence>
<organism evidence="3 4">
    <name type="scientific">Kangiella spongicola</name>
    <dbReference type="NCBI Taxonomy" id="796379"/>
    <lineage>
        <taxon>Bacteria</taxon>
        <taxon>Pseudomonadati</taxon>
        <taxon>Pseudomonadota</taxon>
        <taxon>Gammaproteobacteria</taxon>
        <taxon>Kangiellales</taxon>
        <taxon>Kangiellaceae</taxon>
        <taxon>Kangiella</taxon>
    </lineage>
</organism>
<dbReference type="InterPro" id="IPR004714">
    <property type="entry name" value="Cyt_oxidase_maturation_cbb3"/>
</dbReference>
<keyword evidence="2" id="KW-1133">Transmembrane helix</keyword>
<feature type="region of interest" description="Disordered" evidence="1">
    <location>
        <begin position="44"/>
        <end position="88"/>
    </location>
</feature>
<evidence type="ECO:0000313" key="4">
    <source>
        <dbReference type="Proteomes" id="UP000247689"/>
    </source>
</evidence>
<protein>
    <submittedName>
        <fullName evidence="3">Cbb3-type cytochrome oxidase assembly protein CcoS</fullName>
    </submittedName>
</protein>
<dbReference type="EMBL" id="QICH01000002">
    <property type="protein sequence ID" value="PXF63417.1"/>
    <property type="molecule type" value="Genomic_DNA"/>
</dbReference>
<dbReference type="PANTHER" id="PTHR41532">
    <property type="entry name" value="FIXS PROTEIN"/>
    <property type="match status" value="1"/>
</dbReference>
<feature type="transmembrane region" description="Helical" evidence="2">
    <location>
        <begin position="6"/>
        <end position="26"/>
    </location>
</feature>
<keyword evidence="2" id="KW-0472">Membrane</keyword>
<evidence type="ECO:0000313" key="3">
    <source>
        <dbReference type="EMBL" id="PXF63417.1"/>
    </source>
</evidence>
<keyword evidence="4" id="KW-1185">Reference proteome</keyword>
<keyword evidence="2" id="KW-0812">Transmembrane</keyword>
<name>A0A318D974_9GAMM</name>
<reference evidence="3 4" key="1">
    <citation type="submission" date="2018-05" db="EMBL/GenBank/DDBJ databases">
        <title>Kangiella spongicola genome sequence.</title>
        <authorList>
            <person name="Maclea K.S."/>
            <person name="Goen A.E."/>
            <person name="Kelley C."/>
            <person name="Underriner A."/>
            <person name="Silverwood T."/>
            <person name="Trachtenberg A.M."/>
        </authorList>
    </citation>
    <scope>NUCLEOTIDE SEQUENCE [LARGE SCALE GENOMIC DNA]</scope>
    <source>
        <strain evidence="3 4">ATCC BAA-2076</strain>
    </source>
</reference>
<dbReference type="PANTHER" id="PTHR41532:SF1">
    <property type="entry name" value="FIXS PROTEIN"/>
    <property type="match status" value="1"/>
</dbReference>
<feature type="compositionally biased region" description="Basic and acidic residues" evidence="1">
    <location>
        <begin position="56"/>
        <end position="88"/>
    </location>
</feature>
<proteinExistence type="predicted"/>
<accession>A0A318D974</accession>